<dbReference type="EMBL" id="UYYG01000182">
    <property type="protein sequence ID" value="VDN53791.1"/>
    <property type="molecule type" value="Genomic_DNA"/>
</dbReference>
<dbReference type="STRING" id="318479.A0A0N4UQH6"/>
<proteinExistence type="predicted"/>
<evidence type="ECO:0000313" key="1">
    <source>
        <dbReference type="EMBL" id="VDN53791.1"/>
    </source>
</evidence>
<dbReference type="OrthoDB" id="25571at2759"/>
<dbReference type="InterPro" id="IPR036388">
    <property type="entry name" value="WH-like_DNA-bd_sf"/>
</dbReference>
<gene>
    <name evidence="1" type="ORF">DME_LOCUS3764</name>
</gene>
<protein>
    <submittedName>
        <fullName evidence="4">RPA_C domain-containing protein</fullName>
    </submittedName>
</protein>
<accession>A0A0N4UQH6</accession>
<dbReference type="InterPro" id="IPR012340">
    <property type="entry name" value="NA-bd_OB-fold"/>
</dbReference>
<dbReference type="SUPFAM" id="SSF50249">
    <property type="entry name" value="Nucleic acid-binding proteins"/>
    <property type="match status" value="1"/>
</dbReference>
<reference evidence="1 3" key="2">
    <citation type="submission" date="2018-11" db="EMBL/GenBank/DDBJ databases">
        <authorList>
            <consortium name="Pathogen Informatics"/>
        </authorList>
    </citation>
    <scope>NUCLEOTIDE SEQUENCE [LARGE SCALE GENOMIC DNA]</scope>
</reference>
<dbReference type="Gene3D" id="2.40.50.140">
    <property type="entry name" value="Nucleic acid-binding proteins"/>
    <property type="match status" value="1"/>
</dbReference>
<dbReference type="AlphaFoldDB" id="A0A0N4UQH6"/>
<dbReference type="Gene3D" id="1.10.10.10">
    <property type="entry name" value="Winged helix-like DNA-binding domain superfamily/Winged helix DNA-binding domain"/>
    <property type="match status" value="1"/>
</dbReference>
<evidence type="ECO:0000313" key="2">
    <source>
        <dbReference type="Proteomes" id="UP000038040"/>
    </source>
</evidence>
<organism evidence="2 4">
    <name type="scientific">Dracunculus medinensis</name>
    <name type="common">Guinea worm</name>
    <dbReference type="NCBI Taxonomy" id="318479"/>
    <lineage>
        <taxon>Eukaryota</taxon>
        <taxon>Metazoa</taxon>
        <taxon>Ecdysozoa</taxon>
        <taxon>Nematoda</taxon>
        <taxon>Chromadorea</taxon>
        <taxon>Rhabditida</taxon>
        <taxon>Spirurina</taxon>
        <taxon>Dracunculoidea</taxon>
        <taxon>Dracunculidae</taxon>
        <taxon>Dracunculus</taxon>
    </lineage>
</organism>
<dbReference type="Proteomes" id="UP000038040">
    <property type="component" value="Unplaced"/>
</dbReference>
<name>A0A0N4UQH6_DRAME</name>
<evidence type="ECO:0000313" key="3">
    <source>
        <dbReference type="Proteomes" id="UP000274756"/>
    </source>
</evidence>
<keyword evidence="3" id="KW-1185">Reference proteome</keyword>
<reference evidence="4" key="1">
    <citation type="submission" date="2017-02" db="UniProtKB">
        <authorList>
            <consortium name="WormBaseParasite"/>
        </authorList>
    </citation>
    <scope>IDENTIFICATION</scope>
</reference>
<dbReference type="WBParaSite" id="DME_0001026301-mRNA-1">
    <property type="protein sequence ID" value="DME_0001026301-mRNA-1"/>
    <property type="gene ID" value="DME_0001026301"/>
</dbReference>
<dbReference type="Proteomes" id="UP000274756">
    <property type="component" value="Unassembled WGS sequence"/>
</dbReference>
<sequence>MSAWANESFDVGLAGGFGDSSFATAESAFDRSRITDKIPIPASVADLCAVDPNDEKYTLGKFAFSTVRVIGQIKSSSITDDGQSIEYIITDPKVSGAEFLVTHYRGISQDDISADPIVEGTEILAFGKLRSFNRKFVIVAFVVREVEDKREIDALALEAKLARLYYTQNIPEMNAMDLSRFDGTILQGAAAAKSDINSGWGMNSSWKDSKQVSSSANKGSINQTYESCRGLTGQRAEIFKYLRINGDEMVGASLDSIRQGISRLVYNPQTFDADIEHLASEGLIYSTSDDFHFAANA</sequence>
<evidence type="ECO:0000313" key="4">
    <source>
        <dbReference type="WBParaSite" id="DME_0001026301-mRNA-1"/>
    </source>
</evidence>